<dbReference type="PANTHER" id="PTHR40465">
    <property type="entry name" value="CHROMOSOME 1, WHOLE GENOME SHOTGUN SEQUENCE"/>
    <property type="match status" value="1"/>
</dbReference>
<evidence type="ECO:0000256" key="1">
    <source>
        <dbReference type="SAM" id="Phobius"/>
    </source>
</evidence>
<reference evidence="3" key="2">
    <citation type="submission" date="2015-01" db="EMBL/GenBank/DDBJ databases">
        <title>Evolutionary Origins and Diversification of the Mycorrhizal Mutualists.</title>
        <authorList>
            <consortium name="DOE Joint Genome Institute"/>
            <consortium name="Mycorrhizal Genomics Consortium"/>
            <person name="Kohler A."/>
            <person name="Kuo A."/>
            <person name="Nagy L.G."/>
            <person name="Floudas D."/>
            <person name="Copeland A."/>
            <person name="Barry K.W."/>
            <person name="Cichocki N."/>
            <person name="Veneault-Fourrey C."/>
            <person name="LaButti K."/>
            <person name="Lindquist E.A."/>
            <person name="Lipzen A."/>
            <person name="Lundell T."/>
            <person name="Morin E."/>
            <person name="Murat C."/>
            <person name="Riley R."/>
            <person name="Ohm R."/>
            <person name="Sun H."/>
            <person name="Tunlid A."/>
            <person name="Henrissat B."/>
            <person name="Grigoriev I.V."/>
            <person name="Hibbett D.S."/>
            <person name="Martin F."/>
        </authorList>
    </citation>
    <scope>NUCLEOTIDE SEQUENCE [LARGE SCALE GENOMIC DNA]</scope>
    <source>
        <strain evidence="3">Marx 270</strain>
    </source>
</reference>
<reference evidence="2 3" key="1">
    <citation type="submission" date="2014-04" db="EMBL/GenBank/DDBJ databases">
        <authorList>
            <consortium name="DOE Joint Genome Institute"/>
            <person name="Kuo A."/>
            <person name="Kohler A."/>
            <person name="Costa M.D."/>
            <person name="Nagy L.G."/>
            <person name="Floudas D."/>
            <person name="Copeland A."/>
            <person name="Barry K.W."/>
            <person name="Cichocki N."/>
            <person name="Veneault-Fourrey C."/>
            <person name="LaButti K."/>
            <person name="Lindquist E.A."/>
            <person name="Lipzen A."/>
            <person name="Lundell T."/>
            <person name="Morin E."/>
            <person name="Murat C."/>
            <person name="Sun H."/>
            <person name="Tunlid A."/>
            <person name="Henrissat B."/>
            <person name="Grigoriev I.V."/>
            <person name="Hibbett D.S."/>
            <person name="Martin F."/>
            <person name="Nordberg H.P."/>
            <person name="Cantor M.N."/>
            <person name="Hua S.X."/>
        </authorList>
    </citation>
    <scope>NUCLEOTIDE SEQUENCE [LARGE SCALE GENOMIC DNA]</scope>
    <source>
        <strain evidence="2 3">Marx 270</strain>
    </source>
</reference>
<keyword evidence="3" id="KW-1185">Reference proteome</keyword>
<protein>
    <submittedName>
        <fullName evidence="2">Uncharacterized protein</fullName>
    </submittedName>
</protein>
<dbReference type="AlphaFoldDB" id="A0A0C3KJN4"/>
<name>A0A0C3KJN4_PISTI</name>
<organism evidence="2 3">
    <name type="scientific">Pisolithus tinctorius Marx 270</name>
    <dbReference type="NCBI Taxonomy" id="870435"/>
    <lineage>
        <taxon>Eukaryota</taxon>
        <taxon>Fungi</taxon>
        <taxon>Dikarya</taxon>
        <taxon>Basidiomycota</taxon>
        <taxon>Agaricomycotina</taxon>
        <taxon>Agaricomycetes</taxon>
        <taxon>Agaricomycetidae</taxon>
        <taxon>Boletales</taxon>
        <taxon>Sclerodermatineae</taxon>
        <taxon>Pisolithaceae</taxon>
        <taxon>Pisolithus</taxon>
    </lineage>
</organism>
<dbReference type="EMBL" id="KN831954">
    <property type="protein sequence ID" value="KIO09787.1"/>
    <property type="molecule type" value="Genomic_DNA"/>
</dbReference>
<gene>
    <name evidence="2" type="ORF">M404DRAFT_996664</name>
</gene>
<dbReference type="InParanoid" id="A0A0C3KJN4"/>
<feature type="transmembrane region" description="Helical" evidence="1">
    <location>
        <begin position="182"/>
        <end position="206"/>
    </location>
</feature>
<dbReference type="Proteomes" id="UP000054217">
    <property type="component" value="Unassembled WGS sequence"/>
</dbReference>
<accession>A0A0C3KJN4</accession>
<keyword evidence="1" id="KW-0812">Transmembrane</keyword>
<sequence>MPRLIELGCCHMGSNRWHFLPITCKFSLSHWYSIRPLKSRGGLLHYQIIERPLHARSLLRVHIPLQARAPKLPKRHGHPRRVRFYPHRGFDLRHTYVYYMHHAENASITNFLVAAVWILDTLHVLFMCHYLYYYLITNYGVPMSLEHIVWSFPLCIVLQSLVIVAVQFFFAHQIYRICQPQVRWLMTAPIVILVLAHFVTVVVTLVDNETSSVGQARFYTATPAVSVIALAEVLIAVSLCMLFYDSRSFSTSPRMKRLLNTLIIYAVNRCLLTSWTSRYCTGRRGCQ</sequence>
<feature type="transmembrane region" description="Helical" evidence="1">
    <location>
        <begin position="148"/>
        <end position="170"/>
    </location>
</feature>
<keyword evidence="1" id="KW-1133">Transmembrane helix</keyword>
<dbReference type="PANTHER" id="PTHR40465:SF1">
    <property type="entry name" value="DUF6534 DOMAIN-CONTAINING PROTEIN"/>
    <property type="match status" value="1"/>
</dbReference>
<keyword evidence="1" id="KW-0472">Membrane</keyword>
<dbReference type="HOGENOM" id="CLU_970164_0_0_1"/>
<dbReference type="OrthoDB" id="2664626at2759"/>
<dbReference type="STRING" id="870435.A0A0C3KJN4"/>
<proteinExistence type="predicted"/>
<evidence type="ECO:0000313" key="3">
    <source>
        <dbReference type="Proteomes" id="UP000054217"/>
    </source>
</evidence>
<feature type="transmembrane region" description="Helical" evidence="1">
    <location>
        <begin position="218"/>
        <end position="244"/>
    </location>
</feature>
<feature type="transmembrane region" description="Helical" evidence="1">
    <location>
        <begin position="111"/>
        <end position="136"/>
    </location>
</feature>
<evidence type="ECO:0000313" key="2">
    <source>
        <dbReference type="EMBL" id="KIO09787.1"/>
    </source>
</evidence>